<dbReference type="EMBL" id="BNJK01000001">
    <property type="protein sequence ID" value="GHO92794.1"/>
    <property type="molecule type" value="Genomic_DNA"/>
</dbReference>
<keyword evidence="2" id="KW-0201">Cytochrome c-type biogenesis</keyword>
<dbReference type="GO" id="GO:0030313">
    <property type="term" value="C:cell envelope"/>
    <property type="evidence" value="ECO:0007669"/>
    <property type="project" value="UniProtKB-SubCell"/>
</dbReference>
<evidence type="ECO:0000256" key="2">
    <source>
        <dbReference type="ARBA" id="ARBA00022748"/>
    </source>
</evidence>
<dbReference type="Proteomes" id="UP000597444">
    <property type="component" value="Unassembled WGS sequence"/>
</dbReference>
<dbReference type="GO" id="GO:0016209">
    <property type="term" value="F:antioxidant activity"/>
    <property type="evidence" value="ECO:0007669"/>
    <property type="project" value="InterPro"/>
</dbReference>
<gene>
    <name evidence="9" type="ORF">KSF_028420</name>
</gene>
<feature type="transmembrane region" description="Helical" evidence="7">
    <location>
        <begin position="33"/>
        <end position="54"/>
    </location>
</feature>
<keyword evidence="7" id="KW-0472">Membrane</keyword>
<dbReference type="InterPro" id="IPR050553">
    <property type="entry name" value="Thioredoxin_ResA/DsbE_sf"/>
</dbReference>
<keyword evidence="7" id="KW-0812">Transmembrane</keyword>
<dbReference type="InterPro" id="IPR036249">
    <property type="entry name" value="Thioredoxin-like_sf"/>
</dbReference>
<comment type="subcellular location">
    <subcellularLocation>
        <location evidence="1">Cell envelope</location>
    </subcellularLocation>
</comment>
<dbReference type="RefSeq" id="WP_220203612.1">
    <property type="nucleotide sequence ID" value="NZ_BNJK01000001.1"/>
</dbReference>
<dbReference type="PROSITE" id="PS51352">
    <property type="entry name" value="THIOREDOXIN_2"/>
    <property type="match status" value="1"/>
</dbReference>
<evidence type="ECO:0000256" key="4">
    <source>
        <dbReference type="ARBA" id="ARBA00023157"/>
    </source>
</evidence>
<evidence type="ECO:0000313" key="10">
    <source>
        <dbReference type="Proteomes" id="UP000597444"/>
    </source>
</evidence>
<sequence>MEVKGVASDELPQPQEPVADPTIVKTRSRKRSITIFVVVSILNVALLALLWTQLLTPAQNASSEQSSSNAYGDVNSPLIGKPAPDFKLAKLGGGGNVSLSDFKGKPVVLNFWASWCDPCNAEAPFLQKTWETRLQSQGVVLLGIDGQEKTSDAQAFMHKYGISYPNVQDTLDGSTGISYGVAGFPETVFIDRNGVVVAKSIAILDEKVLDQELKKLDLN</sequence>
<keyword evidence="7" id="KW-1133">Transmembrane helix</keyword>
<dbReference type="SUPFAM" id="SSF52833">
    <property type="entry name" value="Thioredoxin-like"/>
    <property type="match status" value="1"/>
</dbReference>
<evidence type="ECO:0000256" key="3">
    <source>
        <dbReference type="ARBA" id="ARBA00022968"/>
    </source>
</evidence>
<evidence type="ECO:0000256" key="1">
    <source>
        <dbReference type="ARBA" id="ARBA00004196"/>
    </source>
</evidence>
<dbReference type="GO" id="GO:0016491">
    <property type="term" value="F:oxidoreductase activity"/>
    <property type="evidence" value="ECO:0007669"/>
    <property type="project" value="InterPro"/>
</dbReference>
<dbReference type="Pfam" id="PF00578">
    <property type="entry name" value="AhpC-TSA"/>
    <property type="match status" value="1"/>
</dbReference>
<dbReference type="CDD" id="cd02966">
    <property type="entry name" value="TlpA_like_family"/>
    <property type="match status" value="1"/>
</dbReference>
<evidence type="ECO:0000259" key="8">
    <source>
        <dbReference type="PROSITE" id="PS51352"/>
    </source>
</evidence>
<dbReference type="PANTHER" id="PTHR42852:SF6">
    <property type="entry name" value="THIOL:DISULFIDE INTERCHANGE PROTEIN DSBE"/>
    <property type="match status" value="1"/>
</dbReference>
<dbReference type="InterPro" id="IPR000866">
    <property type="entry name" value="AhpC/TSA"/>
</dbReference>
<keyword evidence="4" id="KW-1015">Disulfide bond</keyword>
<proteinExistence type="predicted"/>
<feature type="region of interest" description="Disordered" evidence="6">
    <location>
        <begin position="1"/>
        <end position="23"/>
    </location>
</feature>
<name>A0A8J3IJW3_9CHLR</name>
<reference evidence="9" key="1">
    <citation type="submission" date="2020-10" db="EMBL/GenBank/DDBJ databases">
        <title>Taxonomic study of unclassified bacteria belonging to the class Ktedonobacteria.</title>
        <authorList>
            <person name="Yabe S."/>
            <person name="Wang C.M."/>
            <person name="Zheng Y."/>
            <person name="Sakai Y."/>
            <person name="Cavaletti L."/>
            <person name="Monciardini P."/>
            <person name="Donadio S."/>
        </authorList>
    </citation>
    <scope>NUCLEOTIDE SEQUENCE</scope>
    <source>
        <strain evidence="9">ID150040</strain>
    </source>
</reference>
<evidence type="ECO:0000256" key="7">
    <source>
        <dbReference type="SAM" id="Phobius"/>
    </source>
</evidence>
<evidence type="ECO:0000256" key="5">
    <source>
        <dbReference type="ARBA" id="ARBA00023284"/>
    </source>
</evidence>
<dbReference type="AlphaFoldDB" id="A0A8J3IJW3"/>
<evidence type="ECO:0000313" key="9">
    <source>
        <dbReference type="EMBL" id="GHO92794.1"/>
    </source>
</evidence>
<keyword evidence="5" id="KW-0676">Redox-active center</keyword>
<protein>
    <recommendedName>
        <fullName evidence="8">Thioredoxin domain-containing protein</fullName>
    </recommendedName>
</protein>
<dbReference type="PANTHER" id="PTHR42852">
    <property type="entry name" value="THIOL:DISULFIDE INTERCHANGE PROTEIN DSBE"/>
    <property type="match status" value="1"/>
</dbReference>
<comment type="caution">
    <text evidence="9">The sequence shown here is derived from an EMBL/GenBank/DDBJ whole genome shotgun (WGS) entry which is preliminary data.</text>
</comment>
<dbReference type="Gene3D" id="3.40.30.10">
    <property type="entry name" value="Glutaredoxin"/>
    <property type="match status" value="1"/>
</dbReference>
<dbReference type="GO" id="GO:0017004">
    <property type="term" value="P:cytochrome complex assembly"/>
    <property type="evidence" value="ECO:0007669"/>
    <property type="project" value="UniProtKB-KW"/>
</dbReference>
<accession>A0A8J3IJW3</accession>
<feature type="domain" description="Thioredoxin" evidence="8">
    <location>
        <begin position="77"/>
        <end position="219"/>
    </location>
</feature>
<organism evidence="9 10">
    <name type="scientific">Reticulibacter mediterranei</name>
    <dbReference type="NCBI Taxonomy" id="2778369"/>
    <lineage>
        <taxon>Bacteria</taxon>
        <taxon>Bacillati</taxon>
        <taxon>Chloroflexota</taxon>
        <taxon>Ktedonobacteria</taxon>
        <taxon>Ktedonobacterales</taxon>
        <taxon>Reticulibacteraceae</taxon>
        <taxon>Reticulibacter</taxon>
    </lineage>
</organism>
<keyword evidence="3" id="KW-0735">Signal-anchor</keyword>
<evidence type="ECO:0000256" key="6">
    <source>
        <dbReference type="SAM" id="MobiDB-lite"/>
    </source>
</evidence>
<keyword evidence="10" id="KW-1185">Reference proteome</keyword>
<dbReference type="InterPro" id="IPR013766">
    <property type="entry name" value="Thioredoxin_domain"/>
</dbReference>